<gene>
    <name evidence="4" type="ordered locus">Psta_2222</name>
</gene>
<sequence>MSAATAEPSTTSHRPQAIAGVAPTERKEVSIMTVWPSVAAYGLGRFLGSLYSIRWPDIYIFRLGNLIALKAIPISLVLFFMRIAPFIGTRYALTNRRIIVQRGLTAVEDRAVDLDRFDNIEIVVQPGQSWYDAGDLVFRLGNVETFRLEGVSRPEAFRATIMKAHISHVGVKRALKK</sequence>
<dbReference type="HOGENOM" id="CLU_1537129_0_0_0"/>
<dbReference type="KEGG" id="psl:Psta_2222"/>
<evidence type="ECO:0000256" key="1">
    <source>
        <dbReference type="SAM" id="MobiDB-lite"/>
    </source>
</evidence>
<dbReference type="eggNOG" id="ENOG5033AFW">
    <property type="taxonomic scope" value="Bacteria"/>
</dbReference>
<dbReference type="OrthoDB" id="268353at2"/>
<proteinExistence type="predicted"/>
<keyword evidence="2" id="KW-0472">Membrane</keyword>
<evidence type="ECO:0000256" key="2">
    <source>
        <dbReference type="SAM" id="Phobius"/>
    </source>
</evidence>
<dbReference type="EMBL" id="CP001848">
    <property type="protein sequence ID" value="ADB16893.1"/>
    <property type="molecule type" value="Genomic_DNA"/>
</dbReference>
<keyword evidence="5" id="KW-1185">Reference proteome</keyword>
<reference evidence="4 5" key="1">
    <citation type="journal article" date="2009" name="Stand. Genomic Sci.">
        <title>Complete genome sequence of Pirellula staleyi type strain (ATCC 27377).</title>
        <authorList>
            <person name="Clum A."/>
            <person name="Tindall B.J."/>
            <person name="Sikorski J."/>
            <person name="Ivanova N."/>
            <person name="Mavrommatis K."/>
            <person name="Lucas S."/>
            <person name="Glavina del Rio T."/>
            <person name="Nolan M."/>
            <person name="Chen F."/>
            <person name="Tice H."/>
            <person name="Pitluck S."/>
            <person name="Cheng J.F."/>
            <person name="Chertkov O."/>
            <person name="Brettin T."/>
            <person name="Han C."/>
            <person name="Detter J.C."/>
            <person name="Kuske C."/>
            <person name="Bruce D."/>
            <person name="Goodwin L."/>
            <person name="Ovchinikova G."/>
            <person name="Pati A."/>
            <person name="Mikhailova N."/>
            <person name="Chen A."/>
            <person name="Palaniappan K."/>
            <person name="Land M."/>
            <person name="Hauser L."/>
            <person name="Chang Y.J."/>
            <person name="Jeffries C.D."/>
            <person name="Chain P."/>
            <person name="Rohde M."/>
            <person name="Goker M."/>
            <person name="Bristow J."/>
            <person name="Eisen J.A."/>
            <person name="Markowitz V."/>
            <person name="Hugenholtz P."/>
            <person name="Kyrpides N.C."/>
            <person name="Klenk H.P."/>
            <person name="Lapidus A."/>
        </authorList>
    </citation>
    <scope>NUCLEOTIDE SEQUENCE [LARGE SCALE GENOMIC DNA]</scope>
    <source>
        <strain evidence="5">ATCC 27377 / DSM 6068 / ICPB 4128</strain>
    </source>
</reference>
<feature type="region of interest" description="Disordered" evidence="1">
    <location>
        <begin position="1"/>
        <end position="21"/>
    </location>
</feature>
<dbReference type="Proteomes" id="UP000001887">
    <property type="component" value="Chromosome"/>
</dbReference>
<dbReference type="Pfam" id="PF03703">
    <property type="entry name" value="bPH_2"/>
    <property type="match status" value="1"/>
</dbReference>
<evidence type="ECO:0000259" key="3">
    <source>
        <dbReference type="Pfam" id="PF03703"/>
    </source>
</evidence>
<name>D2R2Q3_PIRSD</name>
<protein>
    <recommendedName>
        <fullName evidence="3">YdbS-like PH domain-containing protein</fullName>
    </recommendedName>
</protein>
<feature type="transmembrane region" description="Helical" evidence="2">
    <location>
        <begin position="59"/>
        <end position="81"/>
    </location>
</feature>
<keyword evidence="2" id="KW-0812">Transmembrane</keyword>
<keyword evidence="2" id="KW-1133">Transmembrane helix</keyword>
<accession>D2R2Q3</accession>
<feature type="domain" description="YdbS-like PH" evidence="3">
    <location>
        <begin position="88"/>
        <end position="158"/>
    </location>
</feature>
<evidence type="ECO:0000313" key="4">
    <source>
        <dbReference type="EMBL" id="ADB16893.1"/>
    </source>
</evidence>
<dbReference type="AlphaFoldDB" id="D2R2Q3"/>
<dbReference type="InterPro" id="IPR005182">
    <property type="entry name" value="YdbS-like_PH"/>
</dbReference>
<evidence type="ECO:0000313" key="5">
    <source>
        <dbReference type="Proteomes" id="UP000001887"/>
    </source>
</evidence>
<organism evidence="4 5">
    <name type="scientific">Pirellula staleyi (strain ATCC 27377 / DSM 6068 / ICPB 4128)</name>
    <name type="common">Pirella staleyi</name>
    <dbReference type="NCBI Taxonomy" id="530564"/>
    <lineage>
        <taxon>Bacteria</taxon>
        <taxon>Pseudomonadati</taxon>
        <taxon>Planctomycetota</taxon>
        <taxon>Planctomycetia</taxon>
        <taxon>Pirellulales</taxon>
        <taxon>Pirellulaceae</taxon>
        <taxon>Pirellula</taxon>
    </lineage>
</organism>